<feature type="compositionally biased region" description="Polar residues" evidence="4">
    <location>
        <begin position="285"/>
        <end position="294"/>
    </location>
</feature>
<dbReference type="EMBL" id="BSBI01000013">
    <property type="protein sequence ID" value="GLF98210.1"/>
    <property type="molecule type" value="Genomic_DNA"/>
</dbReference>
<dbReference type="InterPro" id="IPR050679">
    <property type="entry name" value="Bact_HTH_transcr_reg"/>
</dbReference>
<comment type="caution">
    <text evidence="6">The sequence shown here is derived from an EMBL/GenBank/DDBJ whole genome shotgun (WGS) entry which is preliminary data.</text>
</comment>
<evidence type="ECO:0000256" key="2">
    <source>
        <dbReference type="ARBA" id="ARBA00023125"/>
    </source>
</evidence>
<dbReference type="Pfam" id="PF00392">
    <property type="entry name" value="GntR"/>
    <property type="match status" value="2"/>
</dbReference>
<keyword evidence="7" id="KW-1185">Reference proteome</keyword>
<dbReference type="Gene3D" id="1.10.10.10">
    <property type="entry name" value="Winged helix-like DNA-binding domain superfamily/Winged helix DNA-binding domain"/>
    <property type="match status" value="2"/>
</dbReference>
<feature type="compositionally biased region" description="Basic and acidic residues" evidence="4">
    <location>
        <begin position="1"/>
        <end position="19"/>
    </location>
</feature>
<keyword evidence="2" id="KW-0238">DNA-binding</keyword>
<dbReference type="RefSeq" id="WP_323450193.1">
    <property type="nucleotide sequence ID" value="NZ_BSBI01000013.1"/>
</dbReference>
<evidence type="ECO:0000313" key="7">
    <source>
        <dbReference type="Proteomes" id="UP001291653"/>
    </source>
</evidence>
<feature type="domain" description="HTH gntR-type" evidence="5">
    <location>
        <begin position="198"/>
        <end position="266"/>
    </location>
</feature>
<name>A0ABQ5P6V7_9ACTN</name>
<dbReference type="InterPro" id="IPR000524">
    <property type="entry name" value="Tscrpt_reg_HTH_GntR"/>
</dbReference>
<reference evidence="6 7" key="1">
    <citation type="submission" date="2022-10" db="EMBL/GenBank/DDBJ databases">
        <title>Draft genome sequence of Streptomyces sp. YSPA8.</title>
        <authorList>
            <person name="Moriuchi R."/>
            <person name="Dohra H."/>
            <person name="Yamamura H."/>
            <person name="Kodani S."/>
        </authorList>
    </citation>
    <scope>NUCLEOTIDE SEQUENCE [LARGE SCALE GENOMIC DNA]</scope>
    <source>
        <strain evidence="6 7">YSPA8</strain>
    </source>
</reference>
<sequence>MTSPSRDRTSWKAPVHDSVPDDLPGSAEQPWAVWLPSSQEVLERPSRDAALATAAARNNTYAQERPHSGGPSRYALVLQHGRIWGGEEAGPGARVSPDTRKVHVQLAELLREQIRAGHPVPGSPMPAQRELASAYGVGLRTVQRAQELLMEEGLLSRRGRNVVVSSTPPVPAQALPGLDLTPVQPTAAPVAGVSHFGTAAYRRLAQRLTELIAAGAYPAGSEFPTARALAQQHGYTLTSAQQAVRSLKDLRLLVDGPRGATCVAHTAAPARHSGRWSQYPAGDTTAVTSAPTYE</sequence>
<keyword evidence="1" id="KW-0805">Transcription regulation</keyword>
<organism evidence="6 7">
    <name type="scientific">Streptomyces yaizuensis</name>
    <dbReference type="NCBI Taxonomy" id="2989713"/>
    <lineage>
        <taxon>Bacteria</taxon>
        <taxon>Bacillati</taxon>
        <taxon>Actinomycetota</taxon>
        <taxon>Actinomycetes</taxon>
        <taxon>Kitasatosporales</taxon>
        <taxon>Streptomycetaceae</taxon>
        <taxon>Streptomyces</taxon>
    </lineage>
</organism>
<dbReference type="PROSITE" id="PS50949">
    <property type="entry name" value="HTH_GNTR"/>
    <property type="match status" value="2"/>
</dbReference>
<feature type="domain" description="HTH gntR-type" evidence="5">
    <location>
        <begin position="100"/>
        <end position="167"/>
    </location>
</feature>
<dbReference type="PANTHER" id="PTHR44846">
    <property type="entry name" value="MANNOSYL-D-GLYCERATE TRANSPORT/METABOLISM SYSTEM REPRESSOR MNGR-RELATED"/>
    <property type="match status" value="1"/>
</dbReference>
<evidence type="ECO:0000256" key="3">
    <source>
        <dbReference type="ARBA" id="ARBA00023163"/>
    </source>
</evidence>
<evidence type="ECO:0000313" key="6">
    <source>
        <dbReference type="EMBL" id="GLF98210.1"/>
    </source>
</evidence>
<evidence type="ECO:0000259" key="5">
    <source>
        <dbReference type="PROSITE" id="PS50949"/>
    </source>
</evidence>
<keyword evidence="3" id="KW-0804">Transcription</keyword>
<dbReference type="SMART" id="SM00345">
    <property type="entry name" value="HTH_GNTR"/>
    <property type="match status" value="2"/>
</dbReference>
<dbReference type="Proteomes" id="UP001291653">
    <property type="component" value="Unassembled WGS sequence"/>
</dbReference>
<feature type="region of interest" description="Disordered" evidence="4">
    <location>
        <begin position="273"/>
        <end position="294"/>
    </location>
</feature>
<accession>A0ABQ5P6V7</accession>
<proteinExistence type="predicted"/>
<dbReference type="InterPro" id="IPR036388">
    <property type="entry name" value="WH-like_DNA-bd_sf"/>
</dbReference>
<dbReference type="CDD" id="cd07377">
    <property type="entry name" value="WHTH_GntR"/>
    <property type="match status" value="1"/>
</dbReference>
<dbReference type="PANTHER" id="PTHR44846:SF1">
    <property type="entry name" value="MANNOSYL-D-GLYCERATE TRANSPORT_METABOLISM SYSTEM REPRESSOR MNGR-RELATED"/>
    <property type="match status" value="1"/>
</dbReference>
<dbReference type="SUPFAM" id="SSF46785">
    <property type="entry name" value="Winged helix' DNA-binding domain"/>
    <property type="match status" value="2"/>
</dbReference>
<protein>
    <submittedName>
        <fullName evidence="6">Winged helix-turn-helix domain-containing protein</fullName>
    </submittedName>
</protein>
<evidence type="ECO:0000256" key="1">
    <source>
        <dbReference type="ARBA" id="ARBA00023015"/>
    </source>
</evidence>
<gene>
    <name evidence="6" type="ORF">SYYSPA8_27955</name>
</gene>
<feature type="region of interest" description="Disordered" evidence="4">
    <location>
        <begin position="1"/>
        <end position="29"/>
    </location>
</feature>
<evidence type="ECO:0000256" key="4">
    <source>
        <dbReference type="SAM" id="MobiDB-lite"/>
    </source>
</evidence>
<dbReference type="InterPro" id="IPR036390">
    <property type="entry name" value="WH_DNA-bd_sf"/>
</dbReference>